<accession>A0AAD1KSF1</accession>
<name>A0AAD1KSF1_9ACTN</name>
<feature type="region of interest" description="Disordered" evidence="1">
    <location>
        <begin position="67"/>
        <end position="92"/>
    </location>
</feature>
<dbReference type="AlphaFoldDB" id="A0AAD1KSF1"/>
<evidence type="ECO:0000313" key="3">
    <source>
        <dbReference type="EMBL" id="BCY26354.1"/>
    </source>
</evidence>
<evidence type="ECO:0000313" key="4">
    <source>
        <dbReference type="Proteomes" id="UP000825072"/>
    </source>
</evidence>
<protein>
    <submittedName>
        <fullName evidence="3">Uncharacterized protein</fullName>
    </submittedName>
</protein>
<organism evidence="3 4">
    <name type="scientific">Cutibacterium modestum</name>
    <dbReference type="NCBI Taxonomy" id="2559073"/>
    <lineage>
        <taxon>Bacteria</taxon>
        <taxon>Bacillati</taxon>
        <taxon>Actinomycetota</taxon>
        <taxon>Actinomycetes</taxon>
        <taxon>Propionibacteriales</taxon>
        <taxon>Propionibacteriaceae</taxon>
        <taxon>Cutibacterium</taxon>
    </lineage>
</organism>
<dbReference type="Proteomes" id="UP000825072">
    <property type="component" value="Chromosome 1"/>
</dbReference>
<feature type="chain" id="PRO_5042177476" evidence="2">
    <location>
        <begin position="26"/>
        <end position="288"/>
    </location>
</feature>
<proteinExistence type="predicted"/>
<sequence>MRRVICLFLGVIAIHAGLMSTLALVEQGIDITDMENTGNVTVRYRNEGSHHKPRIKIRENVKHSTLGYSGSYHKHRSHKPGKSETPRSRALERRYEPTVTEAYRDSMMMSPSWVPYWPGHHDLPSALRPKKSHSQRAPGPAIAESAGPTREEIRDWSINLATSIHLAKPVVDIEPQPTVNKWNITAVGQPLWFHNPGSGRHTSSDSSHGIIVSLDIKRVETVYDTGEKTIHCAHSTPRPENADPRAQSPDCGYIYQHPGNYTVRMTEVSRGMAFRRSVWHDYHKEVIR</sequence>
<feature type="signal peptide" evidence="2">
    <location>
        <begin position="1"/>
        <end position="25"/>
    </location>
</feature>
<keyword evidence="2" id="KW-0732">Signal</keyword>
<evidence type="ECO:0000256" key="1">
    <source>
        <dbReference type="SAM" id="MobiDB-lite"/>
    </source>
</evidence>
<evidence type="ECO:0000256" key="2">
    <source>
        <dbReference type="SAM" id="SignalP"/>
    </source>
</evidence>
<feature type="region of interest" description="Disordered" evidence="1">
    <location>
        <begin position="127"/>
        <end position="149"/>
    </location>
</feature>
<feature type="compositionally biased region" description="Basic and acidic residues" evidence="1">
    <location>
        <begin position="81"/>
        <end position="92"/>
    </location>
</feature>
<gene>
    <name evidence="3" type="ORF">KB1_23440</name>
</gene>
<reference evidence="3" key="1">
    <citation type="submission" date="2021-06" db="EMBL/GenBank/DDBJ databases">
        <title>Genome sequence of Cutibacterium modestum strain KB17-24694.</title>
        <authorList>
            <person name="Dekio I."/>
            <person name="Asahina A."/>
            <person name="Nishida M."/>
        </authorList>
    </citation>
    <scope>NUCLEOTIDE SEQUENCE</scope>
    <source>
        <strain evidence="3">KB17-24694</strain>
    </source>
</reference>
<dbReference type="EMBL" id="AP024747">
    <property type="protein sequence ID" value="BCY26354.1"/>
    <property type="molecule type" value="Genomic_DNA"/>
</dbReference>